<accession>A0AAP0BK52</accession>
<dbReference type="GO" id="GO:0008270">
    <property type="term" value="F:zinc ion binding"/>
    <property type="evidence" value="ECO:0007669"/>
    <property type="project" value="UniProtKB-KW"/>
</dbReference>
<dbReference type="SMART" id="SM00336">
    <property type="entry name" value="BBOX"/>
    <property type="match status" value="1"/>
</dbReference>
<evidence type="ECO:0000259" key="12">
    <source>
        <dbReference type="PROSITE" id="PS51017"/>
    </source>
</evidence>
<keyword evidence="14" id="KW-1185">Reference proteome</keyword>
<name>A0AAP0BK52_9ASPA</name>
<evidence type="ECO:0000256" key="6">
    <source>
        <dbReference type="ARBA" id="ARBA00022833"/>
    </source>
</evidence>
<feature type="domain" description="CCT" evidence="12">
    <location>
        <begin position="361"/>
        <end position="403"/>
    </location>
</feature>
<evidence type="ECO:0000256" key="4">
    <source>
        <dbReference type="ARBA" id="ARBA00022737"/>
    </source>
</evidence>
<organism evidence="13 14">
    <name type="scientific">Platanthera zijinensis</name>
    <dbReference type="NCBI Taxonomy" id="2320716"/>
    <lineage>
        <taxon>Eukaryota</taxon>
        <taxon>Viridiplantae</taxon>
        <taxon>Streptophyta</taxon>
        <taxon>Embryophyta</taxon>
        <taxon>Tracheophyta</taxon>
        <taxon>Spermatophyta</taxon>
        <taxon>Magnoliopsida</taxon>
        <taxon>Liliopsida</taxon>
        <taxon>Asparagales</taxon>
        <taxon>Orchidaceae</taxon>
        <taxon>Orchidoideae</taxon>
        <taxon>Orchideae</taxon>
        <taxon>Orchidinae</taxon>
        <taxon>Platanthera</taxon>
    </lineage>
</organism>
<evidence type="ECO:0000256" key="3">
    <source>
        <dbReference type="ARBA" id="ARBA00022723"/>
    </source>
</evidence>
<keyword evidence="7 9" id="KW-0539">Nucleus</keyword>
<dbReference type="PROSITE" id="PS51017">
    <property type="entry name" value="CCT"/>
    <property type="match status" value="1"/>
</dbReference>
<keyword evidence="4" id="KW-0677">Repeat</keyword>
<dbReference type="EMBL" id="JBBWWQ010000008">
    <property type="protein sequence ID" value="KAK8940389.1"/>
    <property type="molecule type" value="Genomic_DNA"/>
</dbReference>
<proteinExistence type="inferred from homology"/>
<dbReference type="CDD" id="cd19821">
    <property type="entry name" value="Bbox1_BBX-like"/>
    <property type="match status" value="1"/>
</dbReference>
<comment type="subcellular location">
    <subcellularLocation>
        <location evidence="1 9">Nucleus</location>
    </subcellularLocation>
</comment>
<reference evidence="13 14" key="1">
    <citation type="journal article" date="2022" name="Nat. Plants">
        <title>Genomes of leafy and leafless Platanthera orchids illuminate the evolution of mycoheterotrophy.</title>
        <authorList>
            <person name="Li M.H."/>
            <person name="Liu K.W."/>
            <person name="Li Z."/>
            <person name="Lu H.C."/>
            <person name="Ye Q.L."/>
            <person name="Zhang D."/>
            <person name="Wang J.Y."/>
            <person name="Li Y.F."/>
            <person name="Zhong Z.M."/>
            <person name="Liu X."/>
            <person name="Yu X."/>
            <person name="Liu D.K."/>
            <person name="Tu X.D."/>
            <person name="Liu B."/>
            <person name="Hao Y."/>
            <person name="Liao X.Y."/>
            <person name="Jiang Y.T."/>
            <person name="Sun W.H."/>
            <person name="Chen J."/>
            <person name="Chen Y.Q."/>
            <person name="Ai Y."/>
            <person name="Zhai J.W."/>
            <person name="Wu S.S."/>
            <person name="Zhou Z."/>
            <person name="Hsiao Y.Y."/>
            <person name="Wu W.L."/>
            <person name="Chen Y.Y."/>
            <person name="Lin Y.F."/>
            <person name="Hsu J.L."/>
            <person name="Li C.Y."/>
            <person name="Wang Z.W."/>
            <person name="Zhao X."/>
            <person name="Zhong W.Y."/>
            <person name="Ma X.K."/>
            <person name="Ma L."/>
            <person name="Huang J."/>
            <person name="Chen G.Z."/>
            <person name="Huang M.Z."/>
            <person name="Huang L."/>
            <person name="Peng D.H."/>
            <person name="Luo Y.B."/>
            <person name="Zou S.Q."/>
            <person name="Chen S.P."/>
            <person name="Lan S."/>
            <person name="Tsai W.C."/>
            <person name="Van de Peer Y."/>
            <person name="Liu Z.J."/>
        </authorList>
    </citation>
    <scope>NUCLEOTIDE SEQUENCE [LARGE SCALE GENOMIC DNA]</scope>
    <source>
        <strain evidence="13">Lor287</strain>
    </source>
</reference>
<sequence length="415" mass="45682">MGSLCDFCGEQRAMIYCGSDAASLCLSCDRNVHSANALSRRHSRTLLCDGCCSQPATVRCIEESISLCQNCEWNEHGSFPSSSAHKREKICCYSGCPSAMELAGIWSFAGEFTRTDSAGEQGLGLMSINENIASTFWGTQHQSSNEDIEDICRVNHLKNVNAANVHDGSSSAATVASLRSIADQLAGSIDLPTHKVCEIEKPEARNGEEYFYDDFVVDDELTFENYEELFGESHTHSENLLEDVGMDSFFEMKENYVVNSNCQSEFVAEATSAGQPKSMKAAGSNAVSSDSMMSNQGAKADSSMSIHGRQAHSNLSLTFSSLTGESSASDYQDSGMSSMPFMCEPPWFPTGPENSIQTANRDNAVMRYKQKKKERKFDNKIRYASRKTRADSRRRVKGRFVKAGEAYDYDPLPQA</sequence>
<dbReference type="PANTHER" id="PTHR31717">
    <property type="entry name" value="ZINC FINGER PROTEIN CONSTANS-LIKE 10"/>
    <property type="match status" value="1"/>
</dbReference>
<protein>
    <submittedName>
        <fullName evidence="13">Zinc finger protein CONSTANS-LIKE 10</fullName>
    </submittedName>
</protein>
<dbReference type="GO" id="GO:0006355">
    <property type="term" value="P:regulation of DNA-templated transcription"/>
    <property type="evidence" value="ECO:0007669"/>
    <property type="project" value="UniProtKB-ARBA"/>
</dbReference>
<keyword evidence="6" id="KW-0862">Zinc</keyword>
<comment type="caution">
    <text evidence="13">The sequence shown here is derived from an EMBL/GenBank/DDBJ whole genome shotgun (WGS) entry which is preliminary data.</text>
</comment>
<dbReference type="InterPro" id="IPR049808">
    <property type="entry name" value="CONSTANS-like_Bbox1"/>
</dbReference>
<evidence type="ECO:0000256" key="8">
    <source>
        <dbReference type="PROSITE-ProRule" id="PRU00024"/>
    </source>
</evidence>
<keyword evidence="5 8" id="KW-0863">Zinc-finger</keyword>
<dbReference type="Proteomes" id="UP001418222">
    <property type="component" value="Unassembled WGS sequence"/>
</dbReference>
<evidence type="ECO:0000256" key="7">
    <source>
        <dbReference type="ARBA" id="ARBA00023242"/>
    </source>
</evidence>
<evidence type="ECO:0000313" key="14">
    <source>
        <dbReference type="Proteomes" id="UP001418222"/>
    </source>
</evidence>
<feature type="domain" description="B box-type" evidence="11">
    <location>
        <begin position="43"/>
        <end position="90"/>
    </location>
</feature>
<dbReference type="InterPro" id="IPR010402">
    <property type="entry name" value="CCT_domain"/>
</dbReference>
<gene>
    <name evidence="13" type="primary">COL10</name>
    <name evidence="13" type="ORF">KSP39_PZI010432</name>
</gene>
<dbReference type="InterPro" id="IPR000315">
    <property type="entry name" value="Znf_B-box"/>
</dbReference>
<dbReference type="AlphaFoldDB" id="A0AAP0BK52"/>
<dbReference type="Pfam" id="PF00643">
    <property type="entry name" value="zf-B_box"/>
    <property type="match status" value="1"/>
</dbReference>
<evidence type="ECO:0000259" key="11">
    <source>
        <dbReference type="PROSITE" id="PS50119"/>
    </source>
</evidence>
<evidence type="ECO:0000256" key="9">
    <source>
        <dbReference type="PROSITE-ProRule" id="PRU00357"/>
    </source>
</evidence>
<feature type="domain" description="B box-type" evidence="11">
    <location>
        <begin position="1"/>
        <end position="47"/>
    </location>
</feature>
<dbReference type="Pfam" id="PF06203">
    <property type="entry name" value="CCT"/>
    <property type="match status" value="1"/>
</dbReference>
<dbReference type="PROSITE" id="PS50119">
    <property type="entry name" value="ZF_BBOX"/>
    <property type="match status" value="2"/>
</dbReference>
<evidence type="ECO:0000313" key="13">
    <source>
        <dbReference type="EMBL" id="KAK8940389.1"/>
    </source>
</evidence>
<feature type="region of interest" description="Disordered" evidence="10">
    <location>
        <begin position="271"/>
        <end position="299"/>
    </location>
</feature>
<dbReference type="PANTHER" id="PTHR31717:SF138">
    <property type="entry name" value="CONSTANS-LIKE PROTEIN DAYS TO HEADING ON CHROMOSOME 2"/>
    <property type="match status" value="1"/>
</dbReference>
<evidence type="ECO:0000256" key="2">
    <source>
        <dbReference type="ARBA" id="ARBA00010024"/>
    </source>
</evidence>
<evidence type="ECO:0000256" key="1">
    <source>
        <dbReference type="ARBA" id="ARBA00004123"/>
    </source>
</evidence>
<evidence type="ECO:0000256" key="10">
    <source>
        <dbReference type="SAM" id="MobiDB-lite"/>
    </source>
</evidence>
<feature type="compositionally biased region" description="Polar residues" evidence="10">
    <location>
        <begin position="285"/>
        <end position="299"/>
    </location>
</feature>
<comment type="similarity">
    <text evidence="2">Belongs to the CONSTANS family.</text>
</comment>
<evidence type="ECO:0000256" key="5">
    <source>
        <dbReference type="ARBA" id="ARBA00022771"/>
    </source>
</evidence>
<dbReference type="GO" id="GO:0005634">
    <property type="term" value="C:nucleus"/>
    <property type="evidence" value="ECO:0007669"/>
    <property type="project" value="UniProtKB-SubCell"/>
</dbReference>
<keyword evidence="3" id="KW-0479">Metal-binding</keyword>